<evidence type="ECO:0000313" key="7">
    <source>
        <dbReference type="EMBL" id="SMX40808.1"/>
    </source>
</evidence>
<accession>A0A238KD74</accession>
<dbReference type="GO" id="GO:0005886">
    <property type="term" value="C:plasma membrane"/>
    <property type="evidence" value="ECO:0007669"/>
    <property type="project" value="UniProtKB-SubCell"/>
</dbReference>
<keyword evidence="6 7" id="KW-0012">Acyltransferase</keyword>
<proteinExistence type="predicted"/>
<gene>
    <name evidence="7" type="primary">htrB</name>
    <name evidence="7" type="ORF">PEV8663_02125</name>
</gene>
<keyword evidence="8" id="KW-1185">Reference proteome</keyword>
<evidence type="ECO:0000256" key="1">
    <source>
        <dbReference type="ARBA" id="ARBA00004533"/>
    </source>
</evidence>
<comment type="subcellular location">
    <subcellularLocation>
        <location evidence="1">Cell inner membrane</location>
    </subcellularLocation>
</comment>
<protein>
    <submittedName>
        <fullName evidence="7">Lipid A biosynthesis lauroyl acyltransferase</fullName>
        <ecNumber evidence="7">2.3.1.-</ecNumber>
    </submittedName>
</protein>
<dbReference type="AlphaFoldDB" id="A0A238KD74"/>
<evidence type="ECO:0000256" key="4">
    <source>
        <dbReference type="ARBA" id="ARBA00022679"/>
    </source>
</evidence>
<keyword evidence="5" id="KW-0472">Membrane</keyword>
<evidence type="ECO:0000313" key="8">
    <source>
        <dbReference type="Proteomes" id="UP000220836"/>
    </source>
</evidence>
<organism evidence="7 8">
    <name type="scientific">Pelagimonas varians</name>
    <dbReference type="NCBI Taxonomy" id="696760"/>
    <lineage>
        <taxon>Bacteria</taxon>
        <taxon>Pseudomonadati</taxon>
        <taxon>Pseudomonadota</taxon>
        <taxon>Alphaproteobacteria</taxon>
        <taxon>Rhodobacterales</taxon>
        <taxon>Roseobacteraceae</taxon>
        <taxon>Pelagimonas</taxon>
    </lineage>
</organism>
<dbReference type="Pfam" id="PF03279">
    <property type="entry name" value="Lip_A_acyltrans"/>
    <property type="match status" value="1"/>
</dbReference>
<sequence length="312" mass="35389">MAKSKKKARSHGGWEDRLADIAIRGLIWIALIFPVRTRLKLISWLVRCCVGPLAGWKKRIGSNLDYVWPDLPEADRTRIIEEVLDNVGRAFIENYDVPEMLARGAKFNISGPGLAHIERARAEGRPVLLVSGHYGSGECARCALVARGYQVGGLIRPMSNPFFNAHYVKNMRDICEPVFEQGRRGTMGLIKHVKQGGMAILLFDVFDSAGEPIDFLGKPAPTLTSTADIALRTNALMIPYFGIRHADRYGFEAVFQEPIEHSTPIEMMREATHRLEEQIRKDPGQWLWLHRRWKPERQKRLQRKRAAATMAP</sequence>
<keyword evidence="3" id="KW-0997">Cell inner membrane</keyword>
<keyword evidence="2" id="KW-1003">Cell membrane</keyword>
<keyword evidence="4 7" id="KW-0808">Transferase</keyword>
<dbReference type="PANTHER" id="PTHR30606:SF10">
    <property type="entry name" value="PHOSPHATIDYLINOSITOL MANNOSIDE ACYLTRANSFERASE"/>
    <property type="match status" value="1"/>
</dbReference>
<dbReference type="Proteomes" id="UP000220836">
    <property type="component" value="Unassembled WGS sequence"/>
</dbReference>
<dbReference type="EC" id="2.3.1.-" evidence="7"/>
<reference evidence="7 8" key="1">
    <citation type="submission" date="2017-05" db="EMBL/GenBank/DDBJ databases">
        <authorList>
            <person name="Song R."/>
            <person name="Chenine A.L."/>
            <person name="Ruprecht R.M."/>
        </authorList>
    </citation>
    <scope>NUCLEOTIDE SEQUENCE [LARGE SCALE GENOMIC DNA]</scope>
    <source>
        <strain evidence="7 8">CECT 8663</strain>
    </source>
</reference>
<evidence type="ECO:0000256" key="2">
    <source>
        <dbReference type="ARBA" id="ARBA00022475"/>
    </source>
</evidence>
<dbReference type="CDD" id="cd07984">
    <property type="entry name" value="LPLAT_LABLAT-like"/>
    <property type="match status" value="1"/>
</dbReference>
<dbReference type="RefSeq" id="WP_097804620.1">
    <property type="nucleotide sequence ID" value="NZ_FXYH01000006.1"/>
</dbReference>
<dbReference type="EMBL" id="FXYH01000006">
    <property type="protein sequence ID" value="SMX40808.1"/>
    <property type="molecule type" value="Genomic_DNA"/>
</dbReference>
<evidence type="ECO:0000256" key="6">
    <source>
        <dbReference type="ARBA" id="ARBA00023315"/>
    </source>
</evidence>
<dbReference type="GO" id="GO:0016746">
    <property type="term" value="F:acyltransferase activity"/>
    <property type="evidence" value="ECO:0007669"/>
    <property type="project" value="UniProtKB-KW"/>
</dbReference>
<dbReference type="PANTHER" id="PTHR30606">
    <property type="entry name" value="LIPID A BIOSYNTHESIS LAUROYL ACYLTRANSFERASE"/>
    <property type="match status" value="1"/>
</dbReference>
<evidence type="ECO:0000256" key="5">
    <source>
        <dbReference type="ARBA" id="ARBA00023136"/>
    </source>
</evidence>
<evidence type="ECO:0000256" key="3">
    <source>
        <dbReference type="ARBA" id="ARBA00022519"/>
    </source>
</evidence>
<dbReference type="GO" id="GO:0009247">
    <property type="term" value="P:glycolipid biosynthetic process"/>
    <property type="evidence" value="ECO:0007669"/>
    <property type="project" value="UniProtKB-ARBA"/>
</dbReference>
<name>A0A238KD74_9RHOB</name>
<dbReference type="OrthoDB" id="9801955at2"/>
<dbReference type="InterPro" id="IPR004960">
    <property type="entry name" value="LipA_acyltrans"/>
</dbReference>